<dbReference type="PANTHER" id="PTHR33991">
    <property type="entry name" value="DNA REPAIR PROTEIN RECO"/>
    <property type="match status" value="1"/>
</dbReference>
<dbReference type="Gene3D" id="1.20.1440.120">
    <property type="entry name" value="Recombination protein O, C-terminal domain"/>
    <property type="match status" value="1"/>
</dbReference>
<name>A0A432X9Y9_9GAMM</name>
<evidence type="ECO:0000256" key="4">
    <source>
        <dbReference type="ARBA" id="ARBA00022763"/>
    </source>
</evidence>
<evidence type="ECO:0000313" key="11">
    <source>
        <dbReference type="Proteomes" id="UP000286976"/>
    </source>
</evidence>
<evidence type="ECO:0000256" key="2">
    <source>
        <dbReference type="ARBA" id="ARBA00007452"/>
    </source>
</evidence>
<dbReference type="Pfam" id="PF11967">
    <property type="entry name" value="RecO_N"/>
    <property type="match status" value="1"/>
</dbReference>
<dbReference type="GO" id="GO:0006302">
    <property type="term" value="P:double-strand break repair"/>
    <property type="evidence" value="ECO:0007669"/>
    <property type="project" value="TreeGrafter"/>
</dbReference>
<evidence type="ECO:0000256" key="8">
    <source>
        <dbReference type="HAMAP-Rule" id="MF_00201"/>
    </source>
</evidence>
<sequence length="230" mass="26942">MNAAFVLHRWAYQEHSYILELFTQQHGRRRVIARGARSAKSKWRGALEPFNLLEADWQGRGELPTLKQADVVQAFPLQGRYLYSGFYLNELIQRLLPEHYEAADVFNDYRHTLTLLHEQALLEPVLRRFEWQLLVRLDLAFSWREEAHTGQPIVAQQTYIFYPEQGFVAVQQAPQQALVLRGEDILALADFQLNTEQRLTHYKLLMRAALQPHLGTKPLHSRNLFRPQQS</sequence>
<evidence type="ECO:0000256" key="1">
    <source>
        <dbReference type="ARBA" id="ARBA00003065"/>
    </source>
</evidence>
<dbReference type="Pfam" id="PF02565">
    <property type="entry name" value="RecO_C"/>
    <property type="match status" value="1"/>
</dbReference>
<dbReference type="AlphaFoldDB" id="A0A432X9Y9"/>
<proteinExistence type="inferred from homology"/>
<evidence type="ECO:0000259" key="9">
    <source>
        <dbReference type="Pfam" id="PF11967"/>
    </source>
</evidence>
<protein>
    <recommendedName>
        <fullName evidence="3 8">DNA repair protein RecO</fullName>
    </recommendedName>
    <alternativeName>
        <fullName evidence="7 8">Recombination protein O</fullName>
    </alternativeName>
</protein>
<dbReference type="SUPFAM" id="SSF57863">
    <property type="entry name" value="ArfGap/RecO-like zinc finger"/>
    <property type="match status" value="1"/>
</dbReference>
<evidence type="ECO:0000256" key="7">
    <source>
        <dbReference type="ARBA" id="ARBA00033409"/>
    </source>
</evidence>
<dbReference type="SUPFAM" id="SSF50249">
    <property type="entry name" value="Nucleic acid-binding proteins"/>
    <property type="match status" value="1"/>
</dbReference>
<reference evidence="10 11" key="1">
    <citation type="journal article" date="2011" name="Front. Microbiol.">
        <title>Genomic signatures of strain selection and enhancement in Bacillus atrophaeus var. globigii, a historical biowarfare simulant.</title>
        <authorList>
            <person name="Gibbons H.S."/>
            <person name="Broomall S.M."/>
            <person name="McNew L.A."/>
            <person name="Daligault H."/>
            <person name="Chapman C."/>
            <person name="Bruce D."/>
            <person name="Karavis M."/>
            <person name="Krepps M."/>
            <person name="McGregor P.A."/>
            <person name="Hong C."/>
            <person name="Park K.H."/>
            <person name="Akmal A."/>
            <person name="Feldman A."/>
            <person name="Lin J.S."/>
            <person name="Chang W.E."/>
            <person name="Higgs B.W."/>
            <person name="Demirev P."/>
            <person name="Lindquist J."/>
            <person name="Liem A."/>
            <person name="Fochler E."/>
            <person name="Read T.D."/>
            <person name="Tapia R."/>
            <person name="Johnson S."/>
            <person name="Bishop-Lilly K.A."/>
            <person name="Detter C."/>
            <person name="Han C."/>
            <person name="Sozhamannan S."/>
            <person name="Rosenzweig C.N."/>
            <person name="Skowronski E.W."/>
        </authorList>
    </citation>
    <scope>NUCLEOTIDE SEQUENCE [LARGE SCALE GENOMIC DNA]</scope>
    <source>
        <strain evidence="10 11">AIT1</strain>
    </source>
</reference>
<feature type="domain" description="DNA replication/recombination mediator RecO N-terminal" evidence="9">
    <location>
        <begin position="3"/>
        <end position="75"/>
    </location>
</feature>
<dbReference type="Gene3D" id="2.40.50.140">
    <property type="entry name" value="Nucleic acid-binding proteins"/>
    <property type="match status" value="1"/>
</dbReference>
<keyword evidence="4 8" id="KW-0227">DNA damage</keyword>
<dbReference type="NCBIfam" id="TIGR00613">
    <property type="entry name" value="reco"/>
    <property type="match status" value="1"/>
</dbReference>
<accession>A0A432X9Y9</accession>
<evidence type="ECO:0000256" key="6">
    <source>
        <dbReference type="ARBA" id="ARBA00023204"/>
    </source>
</evidence>
<comment type="function">
    <text evidence="1 8">Involved in DNA repair and RecF pathway recombination.</text>
</comment>
<organism evidence="10 11">
    <name type="scientific">Aliidiomarina taiwanensis</name>
    <dbReference type="NCBI Taxonomy" id="946228"/>
    <lineage>
        <taxon>Bacteria</taxon>
        <taxon>Pseudomonadati</taxon>
        <taxon>Pseudomonadota</taxon>
        <taxon>Gammaproteobacteria</taxon>
        <taxon>Alteromonadales</taxon>
        <taxon>Idiomarinaceae</taxon>
        <taxon>Aliidiomarina</taxon>
    </lineage>
</organism>
<dbReference type="InterPro" id="IPR037278">
    <property type="entry name" value="ARFGAP/RecO"/>
</dbReference>
<dbReference type="OrthoDB" id="9804792at2"/>
<dbReference type="InterPro" id="IPR012340">
    <property type="entry name" value="NA-bd_OB-fold"/>
</dbReference>
<keyword evidence="6 8" id="KW-0234">DNA repair</keyword>
<dbReference type="HAMAP" id="MF_00201">
    <property type="entry name" value="RecO"/>
    <property type="match status" value="1"/>
</dbReference>
<comment type="caution">
    <text evidence="10">The sequence shown here is derived from an EMBL/GenBank/DDBJ whole genome shotgun (WGS) entry which is preliminary data.</text>
</comment>
<dbReference type="GO" id="GO:0043590">
    <property type="term" value="C:bacterial nucleoid"/>
    <property type="evidence" value="ECO:0007669"/>
    <property type="project" value="TreeGrafter"/>
</dbReference>
<dbReference type="Proteomes" id="UP000286976">
    <property type="component" value="Unassembled WGS sequence"/>
</dbReference>
<dbReference type="EMBL" id="PIPQ01000001">
    <property type="protein sequence ID" value="RUO44232.1"/>
    <property type="molecule type" value="Genomic_DNA"/>
</dbReference>
<keyword evidence="11" id="KW-1185">Reference proteome</keyword>
<dbReference type="InterPro" id="IPR042242">
    <property type="entry name" value="RecO_C"/>
</dbReference>
<dbReference type="InterPro" id="IPR022572">
    <property type="entry name" value="DNA_rep/recomb_RecO_N"/>
</dbReference>
<evidence type="ECO:0000256" key="3">
    <source>
        <dbReference type="ARBA" id="ARBA00021310"/>
    </source>
</evidence>
<dbReference type="RefSeq" id="WP_126756632.1">
    <property type="nucleotide sequence ID" value="NZ_PIPQ01000001.1"/>
</dbReference>
<dbReference type="GO" id="GO:0006310">
    <property type="term" value="P:DNA recombination"/>
    <property type="evidence" value="ECO:0007669"/>
    <property type="project" value="UniProtKB-UniRule"/>
</dbReference>
<gene>
    <name evidence="8 10" type="primary">recO</name>
    <name evidence="10" type="ORF">CWE15_03425</name>
</gene>
<evidence type="ECO:0000313" key="10">
    <source>
        <dbReference type="EMBL" id="RUO44232.1"/>
    </source>
</evidence>
<dbReference type="InterPro" id="IPR003717">
    <property type="entry name" value="RecO"/>
</dbReference>
<keyword evidence="5 8" id="KW-0233">DNA recombination</keyword>
<dbReference type="PANTHER" id="PTHR33991:SF1">
    <property type="entry name" value="DNA REPAIR PROTEIN RECO"/>
    <property type="match status" value="1"/>
</dbReference>
<evidence type="ECO:0000256" key="5">
    <source>
        <dbReference type="ARBA" id="ARBA00023172"/>
    </source>
</evidence>
<comment type="similarity">
    <text evidence="2 8">Belongs to the RecO family.</text>
</comment>